<evidence type="ECO:0000256" key="2">
    <source>
        <dbReference type="ARBA" id="ARBA00023127"/>
    </source>
</evidence>
<dbReference type="Pfam" id="PF02984">
    <property type="entry name" value="Cyclin_C"/>
    <property type="match status" value="1"/>
</dbReference>
<dbReference type="InterPro" id="IPR013763">
    <property type="entry name" value="Cyclin-like_dom"/>
</dbReference>
<dbReference type="PANTHER" id="PTHR10177">
    <property type="entry name" value="CYCLINS"/>
    <property type="match status" value="1"/>
</dbReference>
<dbReference type="SUPFAM" id="SSF47954">
    <property type="entry name" value="Cyclin-like"/>
    <property type="match status" value="2"/>
</dbReference>
<dbReference type="GeneID" id="9619214"/>
<dbReference type="RefSeq" id="XP_002949969.1">
    <property type="nucleotide sequence ID" value="XM_002949923.1"/>
</dbReference>
<keyword evidence="2 4" id="KW-0195">Cyclin</keyword>
<dbReference type="STRING" id="3068.D8TU32"/>
<sequence>MEPLSAVGAFFACSTGVESYDKETISDLEHWRSREVSLIKSKQARPQSSEVTAAMRTTLVDWLGEVRDEFRLHSETLFLTVTYLDSYLAEKSVPRSRFQLLGLACVWVAAKFEEVVSPPANAMLAMAENLYTAADLTSMEKEVLFTLDFGMAVPTALRFLHYLLRLAPLPANPVAATSARRLAESLLELTLLDTAFLTAKPSQLAAAAVYLSLGLLGHCAALEEFVELTGMEPHALGVLVKRLYQVLQEISSQPHPCAMLLRFRAWEKLHGGLSGGGGRGAVPAAIHAAARTTAAGGANTSTRPPLVCTTPTRRSPPSVPASVSMACSESLSSSSFSPGQEQQSREGYTGYCYGHKEVSSLSSSAAAAAAAAAAAGRAAERPLPLCVEFAPQRPPRPQLDPLAVAAQTCRSPRPPIPAIFQQQQQQPALEEQQVVVERRLEFQSEVSIS</sequence>
<organism evidence="9">
    <name type="scientific">Volvox carteri f. nagariensis</name>
    <dbReference type="NCBI Taxonomy" id="3068"/>
    <lineage>
        <taxon>Eukaryota</taxon>
        <taxon>Viridiplantae</taxon>
        <taxon>Chlorophyta</taxon>
        <taxon>core chlorophytes</taxon>
        <taxon>Chlorophyceae</taxon>
        <taxon>CS clade</taxon>
        <taxon>Chlamydomonadales</taxon>
        <taxon>Volvocaceae</taxon>
        <taxon>Volvox</taxon>
    </lineage>
</organism>
<dbReference type="EMBL" id="GL378337">
    <property type="protein sequence ID" value="EFJ49072.1"/>
    <property type="molecule type" value="Genomic_DNA"/>
</dbReference>
<proteinExistence type="inferred from homology"/>
<evidence type="ECO:0000259" key="7">
    <source>
        <dbReference type="SMART" id="SM01332"/>
    </source>
</evidence>
<evidence type="ECO:0000313" key="9">
    <source>
        <dbReference type="Proteomes" id="UP000001058"/>
    </source>
</evidence>
<feature type="domain" description="Cyclin C-terminal" evidence="7">
    <location>
        <begin position="154"/>
        <end position="290"/>
    </location>
</feature>
<feature type="domain" description="Cyclin-like" evidence="6">
    <location>
        <begin position="61"/>
        <end position="145"/>
    </location>
</feature>
<gene>
    <name evidence="8" type="primary">cycab1</name>
    <name evidence="8" type="ORF">VOLCADRAFT_127293</name>
</gene>
<name>D8TU32_VOLCA</name>
<reference evidence="8 9" key="1">
    <citation type="journal article" date="2010" name="Science">
        <title>Genomic analysis of organismal complexity in the multicellular green alga Volvox carteri.</title>
        <authorList>
            <person name="Prochnik S.E."/>
            <person name="Umen J."/>
            <person name="Nedelcu A.M."/>
            <person name="Hallmann A."/>
            <person name="Miller S.M."/>
            <person name="Nishii I."/>
            <person name="Ferris P."/>
            <person name="Kuo A."/>
            <person name="Mitros T."/>
            <person name="Fritz-Laylin L.K."/>
            <person name="Hellsten U."/>
            <person name="Chapman J."/>
            <person name="Simakov O."/>
            <person name="Rensing S.A."/>
            <person name="Terry A."/>
            <person name="Pangilinan J."/>
            <person name="Kapitonov V."/>
            <person name="Jurka J."/>
            <person name="Salamov A."/>
            <person name="Shapiro H."/>
            <person name="Schmutz J."/>
            <person name="Grimwood J."/>
            <person name="Lindquist E."/>
            <person name="Lucas S."/>
            <person name="Grigoriev I.V."/>
            <person name="Schmitt R."/>
            <person name="Kirk D."/>
            <person name="Rokhsar D.S."/>
        </authorList>
    </citation>
    <scope>NUCLEOTIDE SEQUENCE [LARGE SCALE GENOMIC DNA]</scope>
    <source>
        <strain evidence="9">f. Nagariensis / Eve</strain>
    </source>
</reference>
<evidence type="ECO:0000256" key="1">
    <source>
        <dbReference type="ARBA" id="ARBA00022618"/>
    </source>
</evidence>
<dbReference type="FunFam" id="1.10.472.10:FF:000057">
    <property type="entry name" value="Cyclin N-terminal domain containing 2"/>
    <property type="match status" value="1"/>
</dbReference>
<keyword evidence="9" id="KW-1185">Reference proteome</keyword>
<dbReference type="GO" id="GO:0051301">
    <property type="term" value="P:cell division"/>
    <property type="evidence" value="ECO:0007669"/>
    <property type="project" value="UniProtKB-KW"/>
</dbReference>
<evidence type="ECO:0000256" key="5">
    <source>
        <dbReference type="SAM" id="MobiDB-lite"/>
    </source>
</evidence>
<keyword evidence="1" id="KW-0132">Cell division</keyword>
<feature type="domain" description="Cyclin-like" evidence="6">
    <location>
        <begin position="158"/>
        <end position="245"/>
    </location>
</feature>
<dbReference type="InterPro" id="IPR006671">
    <property type="entry name" value="Cyclin_N"/>
</dbReference>
<dbReference type="Gene3D" id="1.10.472.10">
    <property type="entry name" value="Cyclin-like"/>
    <property type="match status" value="2"/>
</dbReference>
<evidence type="ECO:0000256" key="3">
    <source>
        <dbReference type="ARBA" id="ARBA00023306"/>
    </source>
</evidence>
<keyword evidence="3" id="KW-0131">Cell cycle</keyword>
<comment type="similarity">
    <text evidence="4">Belongs to the cyclin family.</text>
</comment>
<accession>D8TU32</accession>
<evidence type="ECO:0000256" key="4">
    <source>
        <dbReference type="RuleBase" id="RU000383"/>
    </source>
</evidence>
<dbReference type="KEGG" id="vcn:VOLCADRAFT_127293"/>
<dbReference type="SMART" id="SM00385">
    <property type="entry name" value="CYCLIN"/>
    <property type="match status" value="2"/>
</dbReference>
<dbReference type="OrthoDB" id="541636at2759"/>
<dbReference type="CDD" id="cd20537">
    <property type="entry name" value="CYCLIN_CCNO-like_rpt2"/>
    <property type="match status" value="1"/>
</dbReference>
<dbReference type="AlphaFoldDB" id="D8TU32"/>
<feature type="region of interest" description="Disordered" evidence="5">
    <location>
        <begin position="293"/>
        <end position="323"/>
    </location>
</feature>
<evidence type="ECO:0000313" key="8">
    <source>
        <dbReference type="EMBL" id="EFJ49072.1"/>
    </source>
</evidence>
<dbReference type="eggNOG" id="KOG0654">
    <property type="taxonomic scope" value="Eukaryota"/>
</dbReference>
<dbReference type="SMART" id="SM01332">
    <property type="entry name" value="Cyclin_C"/>
    <property type="match status" value="1"/>
</dbReference>
<evidence type="ECO:0000259" key="6">
    <source>
        <dbReference type="SMART" id="SM00385"/>
    </source>
</evidence>
<protein>
    <submittedName>
        <fullName evidence="8">Uncharacterized protein cycab1</fullName>
    </submittedName>
</protein>
<dbReference type="InterPro" id="IPR039361">
    <property type="entry name" value="Cyclin"/>
</dbReference>
<dbReference type="Proteomes" id="UP000001058">
    <property type="component" value="Unassembled WGS sequence"/>
</dbReference>
<dbReference type="InterPro" id="IPR036915">
    <property type="entry name" value="Cyclin-like_sf"/>
</dbReference>
<dbReference type="Pfam" id="PF00134">
    <property type="entry name" value="Cyclin_N"/>
    <property type="match status" value="1"/>
</dbReference>
<dbReference type="InterPro" id="IPR004367">
    <property type="entry name" value="Cyclin_C-dom"/>
</dbReference>
<dbReference type="InParanoid" id="D8TU32"/>